<organism evidence="5 6">
    <name type="scientific">Moraxella lacunata</name>
    <dbReference type="NCBI Taxonomy" id="477"/>
    <lineage>
        <taxon>Bacteria</taxon>
        <taxon>Pseudomonadati</taxon>
        <taxon>Pseudomonadota</taxon>
        <taxon>Gammaproteobacteria</taxon>
        <taxon>Moraxellales</taxon>
        <taxon>Moraxellaceae</taxon>
        <taxon>Moraxella</taxon>
    </lineage>
</organism>
<reference evidence="5 6" key="1">
    <citation type="submission" date="2016-06" db="EMBL/GenBank/DDBJ databases">
        <title>Draft genome of Moraxella lacunata CCUG 57757A.</title>
        <authorList>
            <person name="Salva-Serra F."/>
            <person name="Engstrom-Jakobsson H."/>
            <person name="Thorell K."/>
            <person name="Gonzales-Siles L."/>
            <person name="Karlsson R."/>
            <person name="Boulund F."/>
            <person name="Engstrand L."/>
            <person name="Kristiansson E."/>
            <person name="Moore E."/>
        </authorList>
    </citation>
    <scope>NUCLEOTIDE SEQUENCE [LARGE SCALE GENOMIC DNA]</scope>
    <source>
        <strain evidence="5 6">CCUG 57757A</strain>
    </source>
</reference>
<dbReference type="InterPro" id="IPR003593">
    <property type="entry name" value="AAA+_ATPase"/>
</dbReference>
<dbReference type="InterPro" id="IPR017871">
    <property type="entry name" value="ABC_transporter-like_CS"/>
</dbReference>
<dbReference type="Proteomes" id="UP000092607">
    <property type="component" value="Unassembled WGS sequence"/>
</dbReference>
<protein>
    <submittedName>
        <fullName evidence="5">Nitrate ABC transporter ATP-binding protein</fullName>
    </submittedName>
</protein>
<dbReference type="RefSeq" id="WP_065256867.1">
    <property type="nucleotide sequence ID" value="NZ_JARDJM010000035.1"/>
</dbReference>
<dbReference type="InterPro" id="IPR027417">
    <property type="entry name" value="P-loop_NTPase"/>
</dbReference>
<keyword evidence="1" id="KW-0813">Transport</keyword>
<dbReference type="AlphaFoldDB" id="A0A1B8PVV9"/>
<dbReference type="PROSITE" id="PS00211">
    <property type="entry name" value="ABC_TRANSPORTER_1"/>
    <property type="match status" value="1"/>
</dbReference>
<dbReference type="PANTHER" id="PTHR42781">
    <property type="entry name" value="SPERMIDINE/PUTRESCINE IMPORT ATP-BINDING PROTEIN POTA"/>
    <property type="match status" value="1"/>
</dbReference>
<dbReference type="EMBL" id="LZMS01000103">
    <property type="protein sequence ID" value="OBX59639.1"/>
    <property type="molecule type" value="Genomic_DNA"/>
</dbReference>
<dbReference type="InterPro" id="IPR003439">
    <property type="entry name" value="ABC_transporter-like_ATP-bd"/>
</dbReference>
<dbReference type="InterPro" id="IPR050093">
    <property type="entry name" value="ABC_SmlMolc_Importer"/>
</dbReference>
<dbReference type="SMART" id="SM00382">
    <property type="entry name" value="AAA"/>
    <property type="match status" value="1"/>
</dbReference>
<name>A0A1B8PVV9_MORLA</name>
<dbReference type="PANTHER" id="PTHR42781:SF8">
    <property type="entry name" value="BICARBONATE TRANSPORT ATP-BINDING PROTEIN CMPC"/>
    <property type="match status" value="1"/>
</dbReference>
<evidence type="ECO:0000256" key="1">
    <source>
        <dbReference type="ARBA" id="ARBA00022448"/>
    </source>
</evidence>
<evidence type="ECO:0000259" key="4">
    <source>
        <dbReference type="PROSITE" id="PS50893"/>
    </source>
</evidence>
<dbReference type="PROSITE" id="PS50893">
    <property type="entry name" value="ABC_TRANSPORTER_2"/>
    <property type="match status" value="1"/>
</dbReference>
<dbReference type="GO" id="GO:0005524">
    <property type="term" value="F:ATP binding"/>
    <property type="evidence" value="ECO:0007669"/>
    <property type="project" value="UniProtKB-KW"/>
</dbReference>
<feature type="domain" description="ABC transporter" evidence="4">
    <location>
        <begin position="8"/>
        <end position="233"/>
    </location>
</feature>
<comment type="caution">
    <text evidence="5">The sequence shown here is derived from an EMBL/GenBank/DDBJ whole genome shotgun (WGS) entry which is preliminary data.</text>
</comment>
<dbReference type="OrthoDB" id="9802264at2"/>
<proteinExistence type="predicted"/>
<dbReference type="GO" id="GO:0016887">
    <property type="term" value="F:ATP hydrolysis activity"/>
    <property type="evidence" value="ECO:0007669"/>
    <property type="project" value="InterPro"/>
</dbReference>
<dbReference type="Gene3D" id="3.40.50.300">
    <property type="entry name" value="P-loop containing nucleotide triphosphate hydrolases"/>
    <property type="match status" value="1"/>
</dbReference>
<evidence type="ECO:0000256" key="3">
    <source>
        <dbReference type="ARBA" id="ARBA00022840"/>
    </source>
</evidence>
<evidence type="ECO:0000256" key="2">
    <source>
        <dbReference type="ARBA" id="ARBA00022741"/>
    </source>
</evidence>
<keyword evidence="3 5" id="KW-0067">ATP-binding</keyword>
<keyword evidence="2" id="KW-0547">Nucleotide-binding</keyword>
<sequence>MTTPTAKLQLVDIHHEFDDKPLFAKLNLTIYQGKIVAIVGASGVGKTTLFNIASGLIMPKSGKVLIDGKDSTGQAGGVGYMLQKDLLLPFKSVYDNIALPLTLQNLPKSAIHDKIMPLLPAFGLDELYHKYPAQLSGGQRQRVALLRTYLSNDSLMLLDEPFSALDFVTKNQMYDWFGKFQKDKGLTCLIITHDIDEAIYLADELYVLKGFPATLAHHFIIDKSPHFLQSVEYLNLKQDVLRAIQG</sequence>
<evidence type="ECO:0000313" key="6">
    <source>
        <dbReference type="Proteomes" id="UP000092607"/>
    </source>
</evidence>
<dbReference type="Pfam" id="PF00005">
    <property type="entry name" value="ABC_tran"/>
    <property type="match status" value="1"/>
</dbReference>
<accession>A0A1B8PVV9</accession>
<dbReference type="SUPFAM" id="SSF52540">
    <property type="entry name" value="P-loop containing nucleoside triphosphate hydrolases"/>
    <property type="match status" value="1"/>
</dbReference>
<gene>
    <name evidence="5" type="ORF">A9309_11030</name>
</gene>
<evidence type="ECO:0000313" key="5">
    <source>
        <dbReference type="EMBL" id="OBX59639.1"/>
    </source>
</evidence>